<dbReference type="Gene3D" id="1.10.287.1260">
    <property type="match status" value="1"/>
</dbReference>
<dbReference type="AlphaFoldDB" id="A0A259TWI6"/>
<evidence type="ECO:0000256" key="3">
    <source>
        <dbReference type="ARBA" id="ARBA00022692"/>
    </source>
</evidence>
<dbReference type="SUPFAM" id="SSF82689">
    <property type="entry name" value="Mechanosensitive channel protein MscS (YggB), C-terminal domain"/>
    <property type="match status" value="1"/>
</dbReference>
<keyword evidence="2" id="KW-1003">Cell membrane</keyword>
<dbReference type="InterPro" id="IPR023408">
    <property type="entry name" value="MscS_beta-dom_sf"/>
</dbReference>
<dbReference type="EMBL" id="MQWB01000001">
    <property type="protein sequence ID" value="OZC02125.1"/>
    <property type="molecule type" value="Genomic_DNA"/>
</dbReference>
<dbReference type="OrthoDB" id="9809206at2"/>
<dbReference type="Gene3D" id="2.30.30.60">
    <property type="match status" value="1"/>
</dbReference>
<evidence type="ECO:0000256" key="6">
    <source>
        <dbReference type="SAM" id="MobiDB-lite"/>
    </source>
</evidence>
<dbReference type="InterPro" id="IPR010920">
    <property type="entry name" value="LSM_dom_sf"/>
</dbReference>
<dbReference type="InterPro" id="IPR006685">
    <property type="entry name" value="MscS_channel_2nd"/>
</dbReference>
<dbReference type="Gene3D" id="3.30.70.100">
    <property type="match status" value="1"/>
</dbReference>
<feature type="transmembrane region" description="Helical" evidence="7">
    <location>
        <begin position="40"/>
        <end position="58"/>
    </location>
</feature>
<evidence type="ECO:0000313" key="9">
    <source>
        <dbReference type="EMBL" id="OZC02125.1"/>
    </source>
</evidence>
<proteinExistence type="predicted"/>
<dbReference type="Proteomes" id="UP000216446">
    <property type="component" value="Unassembled WGS sequence"/>
</dbReference>
<comment type="subcellular location">
    <subcellularLocation>
        <location evidence="1">Cell membrane</location>
        <topology evidence="1">Multi-pass membrane protein</topology>
    </subcellularLocation>
</comment>
<dbReference type="GO" id="GO:0005886">
    <property type="term" value="C:plasma membrane"/>
    <property type="evidence" value="ECO:0007669"/>
    <property type="project" value="UniProtKB-SubCell"/>
</dbReference>
<accession>A0A259TWI6</accession>
<keyword evidence="3 7" id="KW-0812">Transmembrane</keyword>
<keyword evidence="10" id="KW-1185">Reference proteome</keyword>
<feature type="domain" description="Mechanosensitive ion channel MscS" evidence="8">
    <location>
        <begin position="119"/>
        <end position="193"/>
    </location>
</feature>
<dbReference type="GO" id="GO:0008381">
    <property type="term" value="F:mechanosensitive monoatomic ion channel activity"/>
    <property type="evidence" value="ECO:0007669"/>
    <property type="project" value="InterPro"/>
</dbReference>
<dbReference type="SUPFAM" id="SSF50182">
    <property type="entry name" value="Sm-like ribonucleoproteins"/>
    <property type="match status" value="1"/>
</dbReference>
<dbReference type="InterPro" id="IPR011066">
    <property type="entry name" value="MscS_channel_C_sf"/>
</dbReference>
<feature type="transmembrane region" description="Helical" evidence="7">
    <location>
        <begin position="104"/>
        <end position="131"/>
    </location>
</feature>
<evidence type="ECO:0000259" key="8">
    <source>
        <dbReference type="Pfam" id="PF00924"/>
    </source>
</evidence>
<evidence type="ECO:0000313" key="10">
    <source>
        <dbReference type="Proteomes" id="UP000216446"/>
    </source>
</evidence>
<evidence type="ECO:0000256" key="2">
    <source>
        <dbReference type="ARBA" id="ARBA00022475"/>
    </source>
</evidence>
<protein>
    <recommendedName>
        <fullName evidence="8">Mechanosensitive ion channel MscS domain-containing protein</fullName>
    </recommendedName>
</protein>
<evidence type="ECO:0000256" key="5">
    <source>
        <dbReference type="ARBA" id="ARBA00023136"/>
    </source>
</evidence>
<evidence type="ECO:0000256" key="1">
    <source>
        <dbReference type="ARBA" id="ARBA00004651"/>
    </source>
</evidence>
<gene>
    <name evidence="9" type="ORF">BSZ36_03470</name>
</gene>
<dbReference type="InterPro" id="IPR045275">
    <property type="entry name" value="MscS_archaea/bacteria_type"/>
</dbReference>
<dbReference type="RefSeq" id="WP_094546044.1">
    <property type="nucleotide sequence ID" value="NZ_MQWB01000001.1"/>
</dbReference>
<reference evidence="9 10" key="1">
    <citation type="submission" date="2016-11" db="EMBL/GenBank/DDBJ databases">
        <title>Study of marine rhodopsin-containing bacteria.</title>
        <authorList>
            <person name="Yoshizawa S."/>
            <person name="Kumagai Y."/>
            <person name="Kogure K."/>
        </authorList>
    </citation>
    <scope>NUCLEOTIDE SEQUENCE [LARGE SCALE GENOMIC DNA]</scope>
    <source>
        <strain evidence="9 10">SG-29</strain>
    </source>
</reference>
<feature type="compositionally biased region" description="Basic and acidic residues" evidence="6">
    <location>
        <begin position="326"/>
        <end position="335"/>
    </location>
</feature>
<organism evidence="9 10">
    <name type="scientific">Rubricoccus marinus</name>
    <dbReference type="NCBI Taxonomy" id="716817"/>
    <lineage>
        <taxon>Bacteria</taxon>
        <taxon>Pseudomonadati</taxon>
        <taxon>Rhodothermota</taxon>
        <taxon>Rhodothermia</taxon>
        <taxon>Rhodothermales</taxon>
        <taxon>Rubricoccaceae</taxon>
        <taxon>Rubricoccus</taxon>
    </lineage>
</organism>
<keyword evidence="5 7" id="KW-0472">Membrane</keyword>
<dbReference type="PANTHER" id="PTHR30221">
    <property type="entry name" value="SMALL-CONDUCTANCE MECHANOSENSITIVE CHANNEL"/>
    <property type="match status" value="1"/>
</dbReference>
<dbReference type="InParanoid" id="A0A259TWI6"/>
<name>A0A259TWI6_9BACT</name>
<keyword evidence="4 7" id="KW-1133">Transmembrane helix</keyword>
<dbReference type="Pfam" id="PF00924">
    <property type="entry name" value="MS_channel_2nd"/>
    <property type="match status" value="1"/>
</dbReference>
<evidence type="ECO:0000256" key="4">
    <source>
        <dbReference type="ARBA" id="ARBA00022989"/>
    </source>
</evidence>
<comment type="caution">
    <text evidence="9">The sequence shown here is derived from an EMBL/GenBank/DDBJ whole genome shotgun (WGS) entry which is preliminary data.</text>
</comment>
<evidence type="ECO:0000256" key="7">
    <source>
        <dbReference type="SAM" id="Phobius"/>
    </source>
</evidence>
<dbReference type="PANTHER" id="PTHR30221:SF1">
    <property type="entry name" value="SMALL-CONDUCTANCE MECHANOSENSITIVE CHANNEL"/>
    <property type="match status" value="1"/>
</dbReference>
<feature type="region of interest" description="Disordered" evidence="6">
    <location>
        <begin position="311"/>
        <end position="335"/>
    </location>
</feature>
<sequence length="335" mass="36672">MQSEPSAVSTASGAAGGLVDSAVQAISDVTTLSPEVARELLYSALAVLALWALRLAVLRVVNQRVEDVKVRYQWRKTSLYVAVFVGALLFLRIWLGALGSLATFFGLVAAGLAIALKDPLVNMAGWVFILWKRPLSPGDRVSIRDLTGDVIDQRVFAFTLLEVGTKMGAGQSTGRIIHVPNGWVFTSSVLNHTGAFAYVWNEIGVVVTFESDWRATKALLHEIAAEHAGVLSEDAERTLRRAAQRYLIFYSKLTPTVYTDVLDSGVRLTLRYLVEPRRVRGSEQNIWEAILDAIHDRPEIDLAYPTQRVIHSPMPPAAPEASGDGARVEGIPRAE</sequence>
<feature type="transmembrane region" description="Helical" evidence="7">
    <location>
        <begin position="79"/>
        <end position="98"/>
    </location>
</feature>